<dbReference type="Proteomes" id="UP001560019">
    <property type="component" value="Unassembled WGS sequence"/>
</dbReference>
<feature type="domain" description="OmpA-like" evidence="4">
    <location>
        <begin position="330"/>
        <end position="454"/>
    </location>
</feature>
<dbReference type="PROSITE" id="PS51123">
    <property type="entry name" value="OMPA_2"/>
    <property type="match status" value="1"/>
</dbReference>
<reference evidence="5 6" key="1">
    <citation type="submission" date="2024-06" db="EMBL/GenBank/DDBJ databases">
        <title>Genome of Rhodovulum iodosum, a marine photoferrotroph.</title>
        <authorList>
            <person name="Bianchini G."/>
            <person name="Nikeleit V."/>
            <person name="Kappler A."/>
            <person name="Bryce C."/>
            <person name="Sanchez-Baracaldo P."/>
        </authorList>
    </citation>
    <scope>NUCLEOTIDE SEQUENCE [LARGE SCALE GENOMIC DNA]</scope>
    <source>
        <strain evidence="5 6">UT/N1</strain>
    </source>
</reference>
<name>A0ABV3XUV5_9RHOB</name>
<keyword evidence="6" id="KW-1185">Reference proteome</keyword>
<dbReference type="EMBL" id="JBEHHI010000002">
    <property type="protein sequence ID" value="MEX5729119.1"/>
    <property type="molecule type" value="Genomic_DNA"/>
</dbReference>
<sequence length="454" mass="48618">MTRDDPFGLGNDAGRTRIRPLPKRRSPGTQRPGAGHDAPPPGGTPRVRQARATDNALVAAFAPLLGLAPELERAEAPENPETLRARLLDNLIYARDAAVGDGVALSRADRAGWFVAALLDDIALNTPWGGNSDWPRQPLVVSLSGDVDAGTQFFDRAEELLRYPERDPEMLELAFMCLSLGFRGKHRVSGAAGDGALTQLRASMARALHRPDAADADLAPHWQGVTATDEAPRFRVPLWSIALVAAALITAIYAGLGMRLSTRGEQLFTLAQVLPPADRAGIFRPVRESEPPPEPLIVPEPVVLELLPLFAEAAPADTAQALTGREDVALAVIAVQATDPEVFRSAKSDINDVYNPLIASIARVILDNREVIGGVRVVGHTDSVPVQRANPFASNQGLSEARAETIAKLLVGFGIPADIVTSEGRAATEPIADNATRAGRARNRRVEIYIEKKV</sequence>
<evidence type="ECO:0000313" key="5">
    <source>
        <dbReference type="EMBL" id="MEX5729119.1"/>
    </source>
</evidence>
<dbReference type="SUPFAM" id="SSF103088">
    <property type="entry name" value="OmpA-like"/>
    <property type="match status" value="1"/>
</dbReference>
<dbReference type="RefSeq" id="WP_125402911.1">
    <property type="nucleotide sequence ID" value="NZ_JBEHHI010000002.1"/>
</dbReference>
<protein>
    <submittedName>
        <fullName evidence="5">Type VI secretion system protein ImpK</fullName>
    </submittedName>
</protein>
<dbReference type="Pfam" id="PF00691">
    <property type="entry name" value="OmpA"/>
    <property type="match status" value="1"/>
</dbReference>
<dbReference type="InterPro" id="IPR017732">
    <property type="entry name" value="T4/T6SS_DotU"/>
</dbReference>
<dbReference type="Gene3D" id="3.30.1330.60">
    <property type="entry name" value="OmpA-like domain"/>
    <property type="match status" value="1"/>
</dbReference>
<dbReference type="NCBIfam" id="TIGR03349">
    <property type="entry name" value="IV_VI_DotU"/>
    <property type="match status" value="1"/>
</dbReference>
<dbReference type="InterPro" id="IPR036737">
    <property type="entry name" value="OmpA-like_sf"/>
</dbReference>
<dbReference type="Pfam" id="PF09850">
    <property type="entry name" value="DotU"/>
    <property type="match status" value="1"/>
</dbReference>
<comment type="caution">
    <text evidence="5">The sequence shown here is derived from an EMBL/GenBank/DDBJ whole genome shotgun (WGS) entry which is preliminary data.</text>
</comment>
<evidence type="ECO:0000313" key="6">
    <source>
        <dbReference type="Proteomes" id="UP001560019"/>
    </source>
</evidence>
<dbReference type="PANTHER" id="PTHR38033:SF1">
    <property type="entry name" value="DOTU FAMILY TYPE IV_VI SECRETION SYSTEM PROTEIN"/>
    <property type="match status" value="1"/>
</dbReference>
<feature type="compositionally biased region" description="Basic residues" evidence="2">
    <location>
        <begin position="16"/>
        <end position="26"/>
    </location>
</feature>
<dbReference type="NCBIfam" id="NF038228">
    <property type="entry name" value="IcmH_DotU_IVB"/>
    <property type="match status" value="1"/>
</dbReference>
<proteinExistence type="predicted"/>
<dbReference type="PANTHER" id="PTHR38033">
    <property type="entry name" value="MEMBRANE PROTEIN-RELATED"/>
    <property type="match status" value="1"/>
</dbReference>
<evidence type="ECO:0000256" key="2">
    <source>
        <dbReference type="SAM" id="MobiDB-lite"/>
    </source>
</evidence>
<evidence type="ECO:0000259" key="4">
    <source>
        <dbReference type="PROSITE" id="PS51123"/>
    </source>
</evidence>
<keyword evidence="3" id="KW-1133">Transmembrane helix</keyword>
<evidence type="ECO:0000256" key="1">
    <source>
        <dbReference type="PROSITE-ProRule" id="PRU00473"/>
    </source>
</evidence>
<feature type="region of interest" description="Disordered" evidence="2">
    <location>
        <begin position="1"/>
        <end position="48"/>
    </location>
</feature>
<keyword evidence="1 3" id="KW-0472">Membrane</keyword>
<organism evidence="5 6">
    <name type="scientific">Rhodovulum iodosum</name>
    <dbReference type="NCBI Taxonomy" id="68291"/>
    <lineage>
        <taxon>Bacteria</taxon>
        <taxon>Pseudomonadati</taxon>
        <taxon>Pseudomonadota</taxon>
        <taxon>Alphaproteobacteria</taxon>
        <taxon>Rhodobacterales</taxon>
        <taxon>Paracoccaceae</taxon>
        <taxon>Rhodovulum</taxon>
    </lineage>
</organism>
<gene>
    <name evidence="5" type="ORF">Ga0609869_002472</name>
</gene>
<dbReference type="CDD" id="cd07185">
    <property type="entry name" value="OmpA_C-like"/>
    <property type="match status" value="1"/>
</dbReference>
<accession>A0ABV3XUV5</accession>
<keyword evidence="3" id="KW-0812">Transmembrane</keyword>
<dbReference type="InterPro" id="IPR006665">
    <property type="entry name" value="OmpA-like"/>
</dbReference>
<dbReference type="InterPro" id="IPR038522">
    <property type="entry name" value="T4/T6SS_DotU_sf"/>
</dbReference>
<dbReference type="Gene3D" id="1.25.40.590">
    <property type="entry name" value="Type IV / VI secretion system, DotU"/>
    <property type="match status" value="1"/>
</dbReference>
<feature type="transmembrane region" description="Helical" evidence="3">
    <location>
        <begin position="236"/>
        <end position="256"/>
    </location>
</feature>
<dbReference type="PRINTS" id="PR01023">
    <property type="entry name" value="NAFLGMOTY"/>
</dbReference>
<evidence type="ECO:0000256" key="3">
    <source>
        <dbReference type="SAM" id="Phobius"/>
    </source>
</evidence>